<dbReference type="SUPFAM" id="SSF68906">
    <property type="entry name" value="SAP domain"/>
    <property type="match status" value="1"/>
</dbReference>
<dbReference type="InterPro" id="IPR036361">
    <property type="entry name" value="SAP_dom_sf"/>
</dbReference>
<evidence type="ECO:0000256" key="3">
    <source>
        <dbReference type="ARBA" id="ARBA00005383"/>
    </source>
</evidence>
<dbReference type="Pfam" id="PF02891">
    <property type="entry name" value="zf-MIZ"/>
    <property type="match status" value="1"/>
</dbReference>
<evidence type="ECO:0000256" key="6">
    <source>
        <dbReference type="ARBA" id="ARBA00022771"/>
    </source>
</evidence>
<organism evidence="13 14">
    <name type="scientific">Acyrthosiphon pisum</name>
    <name type="common">Pea aphid</name>
    <dbReference type="NCBI Taxonomy" id="7029"/>
    <lineage>
        <taxon>Eukaryota</taxon>
        <taxon>Metazoa</taxon>
        <taxon>Ecdysozoa</taxon>
        <taxon>Arthropoda</taxon>
        <taxon>Hexapoda</taxon>
        <taxon>Insecta</taxon>
        <taxon>Pterygota</taxon>
        <taxon>Neoptera</taxon>
        <taxon>Paraneoptera</taxon>
        <taxon>Hemiptera</taxon>
        <taxon>Sternorrhyncha</taxon>
        <taxon>Aphidomorpha</taxon>
        <taxon>Aphidoidea</taxon>
        <taxon>Aphididae</taxon>
        <taxon>Macrosiphini</taxon>
        <taxon>Acyrthosiphon</taxon>
    </lineage>
</organism>
<feature type="domain" description="SP-RING-type" evidence="12">
    <location>
        <begin position="262"/>
        <end position="359"/>
    </location>
</feature>
<feature type="domain" description="SAP" evidence="11">
    <location>
        <begin position="2"/>
        <end position="36"/>
    </location>
</feature>
<keyword evidence="14" id="KW-1185">Reference proteome</keyword>
<dbReference type="SMART" id="SM00513">
    <property type="entry name" value="SAP"/>
    <property type="match status" value="1"/>
</dbReference>
<dbReference type="PANTHER" id="PTHR10782:SF4">
    <property type="entry name" value="TONALLI, ISOFORM E"/>
    <property type="match status" value="1"/>
</dbReference>
<evidence type="ECO:0000256" key="5">
    <source>
        <dbReference type="ARBA" id="ARBA00022723"/>
    </source>
</evidence>
<dbReference type="PANTHER" id="PTHR10782">
    <property type="entry name" value="ZINC FINGER MIZ DOMAIN-CONTAINING PROTEIN"/>
    <property type="match status" value="1"/>
</dbReference>
<dbReference type="GO" id="GO:0000785">
    <property type="term" value="C:chromatin"/>
    <property type="evidence" value="ECO:0007669"/>
    <property type="project" value="TreeGrafter"/>
</dbReference>
<keyword evidence="4" id="KW-0808">Transferase</keyword>
<dbReference type="PROSITE" id="PS51044">
    <property type="entry name" value="ZF_SP_RING"/>
    <property type="match status" value="1"/>
</dbReference>
<comment type="pathway">
    <text evidence="2">Protein modification; protein sumoylation.</text>
</comment>
<evidence type="ECO:0000313" key="13">
    <source>
        <dbReference type="EnsemblMetazoa" id="XP_016657356.2"/>
    </source>
</evidence>
<comment type="subcellular location">
    <subcellularLocation>
        <location evidence="1">Nucleus</location>
    </subcellularLocation>
</comment>
<evidence type="ECO:0000259" key="12">
    <source>
        <dbReference type="PROSITE" id="PS51044"/>
    </source>
</evidence>
<keyword evidence="9" id="KW-0539">Nucleus</keyword>
<evidence type="ECO:0000256" key="2">
    <source>
        <dbReference type="ARBA" id="ARBA00004718"/>
    </source>
</evidence>
<sequence length="399" mass="45644">MVARFRTIDLQTLLRAFGRSTAGRKSELKDRALELLRAILPGFNHAEYVSKIHEIYCSMLTDMPNNNAIMSHSLLQTQQRQMMGQIQIPQQRMYEPAPQYPQQPMHMTQVGLPTTVYVPNSKRHLYYQPSGPRSITSSHLSSSQQMNVVSQDPLGYDMQGMTFKKLPFYEVIDVVLKATFLAGTDKCTKESLFKLFVSREAINIVAGSRDVSPGKQDYSYQFQTRISHLVEPMSNEVIDFMPLGLRSSEETKIYIIKKIADVDPDLATTSYRFSLVCPLGKIRMKIPAKSIHCDNLQCFDAKNYFLEFVSNPTLKDCSKEIEFLADGTWTAYEENKETNSTFDAKLKPIDSVNLDSDEEKSVDINIELNFKTIKCQENLRFVDLTLSDNEEEPSKEKYK</sequence>
<evidence type="ECO:0000313" key="14">
    <source>
        <dbReference type="Proteomes" id="UP000007819"/>
    </source>
</evidence>
<evidence type="ECO:0000256" key="7">
    <source>
        <dbReference type="ARBA" id="ARBA00022786"/>
    </source>
</evidence>
<evidence type="ECO:0000256" key="8">
    <source>
        <dbReference type="ARBA" id="ARBA00022833"/>
    </source>
</evidence>
<reference evidence="14" key="1">
    <citation type="submission" date="2010-06" db="EMBL/GenBank/DDBJ databases">
        <authorList>
            <person name="Jiang H."/>
            <person name="Abraham K."/>
            <person name="Ali S."/>
            <person name="Alsbrooks S.L."/>
            <person name="Anim B.N."/>
            <person name="Anosike U.S."/>
            <person name="Attaway T."/>
            <person name="Bandaranaike D.P."/>
            <person name="Battles P.K."/>
            <person name="Bell S.N."/>
            <person name="Bell A.V."/>
            <person name="Beltran B."/>
            <person name="Bickham C."/>
            <person name="Bustamante Y."/>
            <person name="Caleb T."/>
            <person name="Canada A."/>
            <person name="Cardenas V."/>
            <person name="Carter K."/>
            <person name="Chacko J."/>
            <person name="Chandrabose M.N."/>
            <person name="Chavez D."/>
            <person name="Chavez A."/>
            <person name="Chen L."/>
            <person name="Chu H.-S."/>
            <person name="Claassen K.J."/>
            <person name="Cockrell R."/>
            <person name="Collins M."/>
            <person name="Cooper J.A."/>
            <person name="Cree A."/>
            <person name="Curry S.M."/>
            <person name="Da Y."/>
            <person name="Dao M.D."/>
            <person name="Das B."/>
            <person name="Davila M.-L."/>
            <person name="Davy-Carroll L."/>
            <person name="Denson S."/>
            <person name="Dinh H."/>
            <person name="Ebong V.E."/>
            <person name="Edwards J.R."/>
            <person name="Egan A."/>
            <person name="El-Daye J."/>
            <person name="Escobedo L."/>
            <person name="Fernandez S."/>
            <person name="Fernando P.R."/>
            <person name="Flagg N."/>
            <person name="Forbes L.D."/>
            <person name="Fowler R.G."/>
            <person name="Fu Q."/>
            <person name="Gabisi R.A."/>
            <person name="Ganer J."/>
            <person name="Garbino Pronczuk A."/>
            <person name="Garcia R.M."/>
            <person name="Garner T."/>
            <person name="Garrett T.E."/>
            <person name="Gonzalez D.A."/>
            <person name="Hamid H."/>
            <person name="Hawkins E.S."/>
            <person name="Hirani K."/>
            <person name="Hogues M.E."/>
            <person name="Hollins B."/>
            <person name="Hsiao C.-H."/>
            <person name="Jabil R."/>
            <person name="James M.L."/>
            <person name="Jhangiani S.N."/>
            <person name="Johnson B."/>
            <person name="Johnson Q."/>
            <person name="Joshi V."/>
            <person name="Kalu J.B."/>
            <person name="Kam C."/>
            <person name="Kashfia A."/>
            <person name="Keebler J."/>
            <person name="Kisamo H."/>
            <person name="Kovar C.L."/>
            <person name="Lago L.A."/>
            <person name="Lai C.-Y."/>
            <person name="Laidlaw J."/>
            <person name="Lara F."/>
            <person name="Le T.-K."/>
            <person name="Lee S.L."/>
            <person name="Legall F.H."/>
            <person name="Lemon S.J."/>
            <person name="Lewis L.R."/>
            <person name="Li B."/>
            <person name="Liu Y."/>
            <person name="Liu Y.-S."/>
            <person name="Lopez J."/>
            <person name="Lozado R.J."/>
            <person name="Lu J."/>
            <person name="Madu R.C."/>
            <person name="Maheshwari M."/>
            <person name="Maheshwari R."/>
            <person name="Malloy K."/>
            <person name="Martinez E."/>
            <person name="Mathew T."/>
            <person name="Mercado I.C."/>
            <person name="Mercado C."/>
            <person name="Meyer B."/>
            <person name="Montgomery K."/>
            <person name="Morgan M.B."/>
            <person name="Munidasa M."/>
            <person name="Nazareth L.V."/>
            <person name="Nelson J."/>
            <person name="Ng B.M."/>
            <person name="Nguyen N.B."/>
            <person name="Nguyen P.Q."/>
            <person name="Nguyen T."/>
            <person name="Obregon M."/>
            <person name="Okwuonu G.O."/>
            <person name="Onwere C.G."/>
            <person name="Orozco G."/>
            <person name="Parra A."/>
            <person name="Patel S."/>
            <person name="Patil S."/>
            <person name="Perez A."/>
            <person name="Perez Y."/>
            <person name="Pham C."/>
            <person name="Primus E.L."/>
            <person name="Pu L.-L."/>
            <person name="Puazo M."/>
            <person name="Qin X."/>
            <person name="Quiroz J.B."/>
            <person name="Reese J."/>
            <person name="Richards S."/>
            <person name="Rives C.M."/>
            <person name="Robberts R."/>
            <person name="Ruiz S.J."/>
            <person name="Ruiz M.J."/>
            <person name="Santibanez J."/>
            <person name="Schneider B.W."/>
            <person name="Sisson I."/>
            <person name="Smith M."/>
            <person name="Sodergren E."/>
            <person name="Song X.-Z."/>
            <person name="Song B.B."/>
            <person name="Summersgill H."/>
            <person name="Thelus R."/>
            <person name="Thornton R.D."/>
            <person name="Trejos Z.Y."/>
            <person name="Usmani K."/>
            <person name="Vattathil S."/>
            <person name="Villasana D."/>
            <person name="Walker D.L."/>
            <person name="Wang S."/>
            <person name="Wang K."/>
            <person name="White C.S."/>
            <person name="Williams A.C."/>
            <person name="Williamson J."/>
            <person name="Wilson K."/>
            <person name="Woghiren I.O."/>
            <person name="Woodworth J.R."/>
            <person name="Worley K.C."/>
            <person name="Wright R.A."/>
            <person name="Wu W."/>
            <person name="Young L."/>
            <person name="Zhang L."/>
            <person name="Zhang J."/>
            <person name="Zhu Y."/>
            <person name="Muzny D.M."/>
            <person name="Weinstock G."/>
            <person name="Gibbs R.A."/>
        </authorList>
    </citation>
    <scope>NUCLEOTIDE SEQUENCE [LARGE SCALE GENOMIC DNA]</scope>
    <source>
        <strain evidence="14">LSR1</strain>
    </source>
</reference>
<proteinExistence type="inferred from homology"/>
<evidence type="ECO:0000256" key="9">
    <source>
        <dbReference type="ARBA" id="ARBA00023242"/>
    </source>
</evidence>
<dbReference type="GeneID" id="103308383"/>
<name>A0A8R2D1Y1_ACYPI</name>
<dbReference type="GO" id="GO:0061665">
    <property type="term" value="F:SUMO ligase activity"/>
    <property type="evidence" value="ECO:0007669"/>
    <property type="project" value="TreeGrafter"/>
</dbReference>
<dbReference type="InterPro" id="IPR003034">
    <property type="entry name" value="SAP_dom"/>
</dbReference>
<dbReference type="OrthoDB" id="10263264at2759"/>
<dbReference type="Pfam" id="PF02037">
    <property type="entry name" value="SAP"/>
    <property type="match status" value="1"/>
</dbReference>
<keyword evidence="7" id="KW-0833">Ubl conjugation pathway</keyword>
<dbReference type="Gene3D" id="1.10.720.30">
    <property type="entry name" value="SAP domain"/>
    <property type="match status" value="1"/>
</dbReference>
<dbReference type="EnsemblMetazoa" id="XM_016801867.2">
    <property type="protein sequence ID" value="XP_016657356.2"/>
    <property type="gene ID" value="LOC103308383"/>
</dbReference>
<dbReference type="KEGG" id="api:103308383"/>
<dbReference type="InterPro" id="IPR004181">
    <property type="entry name" value="Znf_MIZ"/>
</dbReference>
<comment type="similarity">
    <text evidence="3">Belongs to the PIAS family.</text>
</comment>
<evidence type="ECO:0000259" key="11">
    <source>
        <dbReference type="PROSITE" id="PS50800"/>
    </source>
</evidence>
<dbReference type="AlphaFoldDB" id="A0A8R2D1Y1"/>
<evidence type="ECO:0000256" key="4">
    <source>
        <dbReference type="ARBA" id="ARBA00022679"/>
    </source>
</evidence>
<keyword evidence="6 10" id="KW-0863">Zinc-finger</keyword>
<accession>A0A8R2D1Y1</accession>
<reference evidence="13" key="2">
    <citation type="submission" date="2022-06" db="UniProtKB">
        <authorList>
            <consortium name="EnsemblMetazoa"/>
        </authorList>
    </citation>
    <scope>IDENTIFICATION</scope>
</reference>
<dbReference type="GO" id="GO:0008270">
    <property type="term" value="F:zinc ion binding"/>
    <property type="evidence" value="ECO:0007669"/>
    <property type="project" value="UniProtKB-KW"/>
</dbReference>
<evidence type="ECO:0000256" key="1">
    <source>
        <dbReference type="ARBA" id="ARBA00004123"/>
    </source>
</evidence>
<dbReference type="Gene3D" id="3.30.40.10">
    <property type="entry name" value="Zinc/RING finger domain, C3HC4 (zinc finger)"/>
    <property type="match status" value="1"/>
</dbReference>
<dbReference type="Proteomes" id="UP000007819">
    <property type="component" value="Chromosome X"/>
</dbReference>
<dbReference type="RefSeq" id="XP_016657356.2">
    <property type="nucleotide sequence ID" value="XM_016801867.2"/>
</dbReference>
<dbReference type="GO" id="GO:0005634">
    <property type="term" value="C:nucleus"/>
    <property type="evidence" value="ECO:0007669"/>
    <property type="project" value="UniProtKB-SubCell"/>
</dbReference>
<protein>
    <submittedName>
        <fullName evidence="13">Uncharacterized protein</fullName>
    </submittedName>
</protein>
<keyword evidence="8" id="KW-0862">Zinc</keyword>
<dbReference type="GO" id="GO:0016925">
    <property type="term" value="P:protein sumoylation"/>
    <property type="evidence" value="ECO:0007669"/>
    <property type="project" value="TreeGrafter"/>
</dbReference>
<dbReference type="InterPro" id="IPR013083">
    <property type="entry name" value="Znf_RING/FYVE/PHD"/>
</dbReference>
<evidence type="ECO:0000256" key="10">
    <source>
        <dbReference type="PROSITE-ProRule" id="PRU00452"/>
    </source>
</evidence>
<keyword evidence="5" id="KW-0479">Metal-binding</keyword>
<dbReference type="PROSITE" id="PS50800">
    <property type="entry name" value="SAP"/>
    <property type="match status" value="1"/>
</dbReference>